<feature type="region of interest" description="Disordered" evidence="1">
    <location>
        <begin position="1"/>
        <end position="63"/>
    </location>
</feature>
<keyword evidence="3" id="KW-1185">Reference proteome</keyword>
<organism evidence="2 3">
    <name type="scientific">Liparis tanakae</name>
    <name type="common">Tanaka's snailfish</name>
    <dbReference type="NCBI Taxonomy" id="230148"/>
    <lineage>
        <taxon>Eukaryota</taxon>
        <taxon>Metazoa</taxon>
        <taxon>Chordata</taxon>
        <taxon>Craniata</taxon>
        <taxon>Vertebrata</taxon>
        <taxon>Euteleostomi</taxon>
        <taxon>Actinopterygii</taxon>
        <taxon>Neopterygii</taxon>
        <taxon>Teleostei</taxon>
        <taxon>Neoteleostei</taxon>
        <taxon>Acanthomorphata</taxon>
        <taxon>Eupercaria</taxon>
        <taxon>Perciformes</taxon>
        <taxon>Cottioidei</taxon>
        <taxon>Cottales</taxon>
        <taxon>Liparidae</taxon>
        <taxon>Liparis</taxon>
    </lineage>
</organism>
<gene>
    <name evidence="2" type="ORF">EYF80_066098</name>
</gene>
<evidence type="ECO:0000256" key="1">
    <source>
        <dbReference type="SAM" id="MobiDB-lite"/>
    </source>
</evidence>
<feature type="compositionally biased region" description="Low complexity" evidence="1">
    <location>
        <begin position="15"/>
        <end position="53"/>
    </location>
</feature>
<dbReference type="AlphaFoldDB" id="A0A4Z2E5B7"/>
<reference evidence="2 3" key="1">
    <citation type="submission" date="2019-03" db="EMBL/GenBank/DDBJ databases">
        <title>First draft genome of Liparis tanakae, snailfish: a comprehensive survey of snailfish specific genes.</title>
        <authorList>
            <person name="Kim W."/>
            <person name="Song I."/>
            <person name="Jeong J.-H."/>
            <person name="Kim D."/>
            <person name="Kim S."/>
            <person name="Ryu S."/>
            <person name="Song J.Y."/>
            <person name="Lee S.K."/>
        </authorList>
    </citation>
    <scope>NUCLEOTIDE SEQUENCE [LARGE SCALE GENOMIC DNA]</scope>
    <source>
        <tissue evidence="2">Muscle</tissue>
    </source>
</reference>
<dbReference type="EMBL" id="SRLO01017366">
    <property type="protein sequence ID" value="TNN23780.1"/>
    <property type="molecule type" value="Genomic_DNA"/>
</dbReference>
<accession>A0A4Z2E5B7</accession>
<name>A0A4Z2E5B7_9TELE</name>
<proteinExistence type="predicted"/>
<protein>
    <submittedName>
        <fullName evidence="2">Uncharacterized protein</fullName>
    </submittedName>
</protein>
<feature type="compositionally biased region" description="Polar residues" evidence="1">
    <location>
        <begin position="1"/>
        <end position="14"/>
    </location>
</feature>
<evidence type="ECO:0000313" key="2">
    <source>
        <dbReference type="EMBL" id="TNN23780.1"/>
    </source>
</evidence>
<evidence type="ECO:0000313" key="3">
    <source>
        <dbReference type="Proteomes" id="UP000314294"/>
    </source>
</evidence>
<dbReference type="Proteomes" id="UP000314294">
    <property type="component" value="Unassembled WGS sequence"/>
</dbReference>
<sequence>MCPATLSTEAGKSISTLPGGPSRPSRPSRPSLTHEVSSASRTTTTRQPRPTSTLYPGPGCDGN</sequence>
<comment type="caution">
    <text evidence="2">The sequence shown here is derived from an EMBL/GenBank/DDBJ whole genome shotgun (WGS) entry which is preliminary data.</text>
</comment>